<keyword evidence="2" id="KW-1185">Reference proteome</keyword>
<dbReference type="EMBL" id="SMFY01000005">
    <property type="protein sequence ID" value="TCK19793.1"/>
    <property type="molecule type" value="Genomic_DNA"/>
</dbReference>
<dbReference type="RefSeq" id="WP_131837285.1">
    <property type="nucleotide sequence ID" value="NZ_SMFY01000005.1"/>
</dbReference>
<comment type="caution">
    <text evidence="1">The sequence shown here is derived from an EMBL/GenBank/DDBJ whole genome shotgun (WGS) entry which is preliminary data.</text>
</comment>
<name>A0A4R1HGB9_ANCAQ</name>
<proteinExistence type="predicted"/>
<protein>
    <submittedName>
        <fullName evidence="1">Uncharacterized protein</fullName>
    </submittedName>
</protein>
<evidence type="ECO:0000313" key="2">
    <source>
        <dbReference type="Proteomes" id="UP000295030"/>
    </source>
</evidence>
<evidence type="ECO:0000313" key="1">
    <source>
        <dbReference type="EMBL" id="TCK19793.1"/>
    </source>
</evidence>
<gene>
    <name evidence="1" type="ORF">EV667_4255</name>
</gene>
<dbReference type="Proteomes" id="UP000295030">
    <property type="component" value="Unassembled WGS sequence"/>
</dbReference>
<dbReference type="AlphaFoldDB" id="A0A4R1HGB9"/>
<sequence>MSGNSLTAACTKCEVALHVYDASDDDADVICPKCQTVFGKWGDVKLEIATLLVAKDKSHPSINVQMNDAPQG</sequence>
<accession>A0A4R1HGB9</accession>
<organism evidence="1 2">
    <name type="scientific">Ancylobacter aquaticus</name>
    <dbReference type="NCBI Taxonomy" id="100"/>
    <lineage>
        <taxon>Bacteria</taxon>
        <taxon>Pseudomonadati</taxon>
        <taxon>Pseudomonadota</taxon>
        <taxon>Alphaproteobacteria</taxon>
        <taxon>Hyphomicrobiales</taxon>
        <taxon>Xanthobacteraceae</taxon>
        <taxon>Ancylobacter</taxon>
    </lineage>
</organism>
<reference evidence="1 2" key="1">
    <citation type="submission" date="2019-03" db="EMBL/GenBank/DDBJ databases">
        <title>Genomic Encyclopedia of Type Strains, Phase IV (KMG-IV): sequencing the most valuable type-strain genomes for metagenomic binning, comparative biology and taxonomic classification.</title>
        <authorList>
            <person name="Goeker M."/>
        </authorList>
    </citation>
    <scope>NUCLEOTIDE SEQUENCE [LARGE SCALE GENOMIC DNA]</scope>
    <source>
        <strain evidence="1 2">DSM 101</strain>
    </source>
</reference>
<dbReference type="OrthoDB" id="9954957at2"/>